<evidence type="ECO:0000313" key="3">
    <source>
        <dbReference type="Proteomes" id="UP001208041"/>
    </source>
</evidence>
<proteinExistence type="predicted"/>
<keyword evidence="2" id="KW-0378">Hydrolase</keyword>
<evidence type="ECO:0000313" key="2">
    <source>
        <dbReference type="EMBL" id="MCV6823789.1"/>
    </source>
</evidence>
<gene>
    <name evidence="2" type="ORF">OH136_04400</name>
</gene>
<keyword evidence="2" id="KW-0540">Nuclease</keyword>
<comment type="caution">
    <text evidence="2">The sequence shown here is derived from an EMBL/GenBank/DDBJ whole genome shotgun (WGS) entry which is preliminary data.</text>
</comment>
<dbReference type="Proteomes" id="UP001208041">
    <property type="component" value="Unassembled WGS sequence"/>
</dbReference>
<sequence length="335" mass="37660">MRLATYNVEWFNFLFDKQNKPLFDDAPSKRYQTSRGEQLAAIGAVFQALDADAVLIIEAPDTAKTRSTVTALEAFAADNNLRANRAVVGFRNETQQQIALLYDPTILSAVHDPQGSAADVPSFDGLYHIDLDVDGAGDAVRFSKPPLEIALETSEGRKLRLIGVHAKSKAPYGAKNKDEETRISIENRRKQLAQCIWVRQRVEGHLAKGEDVVVLGDFNDGPGLDEYERLFGRSGVEIVLGEEGEDCLYDPHARMGQTRRFGGLPTTSRFYISREKRFLGALLDYIMVSEKLRPLARNWRIWHPFEDPQIYKTPLLREALLTASDHFPVTLDIDI</sequence>
<keyword evidence="3" id="KW-1185">Reference proteome</keyword>
<name>A0AAE3IXY3_9RHOB</name>
<feature type="domain" description="Endonuclease/exonuclease/phosphatase" evidence="1">
    <location>
        <begin position="4"/>
        <end position="326"/>
    </location>
</feature>
<accession>A0AAE3IXY3</accession>
<evidence type="ECO:0000259" key="1">
    <source>
        <dbReference type="Pfam" id="PF03372"/>
    </source>
</evidence>
<protein>
    <submittedName>
        <fullName evidence="2">Endonuclease/exonuclease/phosphatase family protein</fullName>
    </submittedName>
</protein>
<dbReference type="InterPro" id="IPR036691">
    <property type="entry name" value="Endo/exonu/phosph_ase_sf"/>
</dbReference>
<reference evidence="2" key="1">
    <citation type="submission" date="2022-10" db="EMBL/GenBank/DDBJ databases">
        <authorList>
            <person name="Yue Y."/>
        </authorList>
    </citation>
    <scope>NUCLEOTIDE SEQUENCE</scope>
    <source>
        <strain evidence="2">Z654</strain>
    </source>
</reference>
<dbReference type="GO" id="GO:0004519">
    <property type="term" value="F:endonuclease activity"/>
    <property type="evidence" value="ECO:0007669"/>
    <property type="project" value="UniProtKB-KW"/>
</dbReference>
<dbReference type="Pfam" id="PF03372">
    <property type="entry name" value="Exo_endo_phos"/>
    <property type="match status" value="1"/>
</dbReference>
<dbReference type="SUPFAM" id="SSF56219">
    <property type="entry name" value="DNase I-like"/>
    <property type="match status" value="1"/>
</dbReference>
<dbReference type="RefSeq" id="WP_263952622.1">
    <property type="nucleotide sequence ID" value="NZ_JAOYFC010000001.1"/>
</dbReference>
<organism evidence="2 3">
    <name type="scientific">Halocynthiibacter halioticoli</name>
    <dbReference type="NCBI Taxonomy" id="2986804"/>
    <lineage>
        <taxon>Bacteria</taxon>
        <taxon>Pseudomonadati</taxon>
        <taxon>Pseudomonadota</taxon>
        <taxon>Alphaproteobacteria</taxon>
        <taxon>Rhodobacterales</taxon>
        <taxon>Paracoccaceae</taxon>
        <taxon>Halocynthiibacter</taxon>
    </lineage>
</organism>
<dbReference type="Gene3D" id="3.60.10.10">
    <property type="entry name" value="Endonuclease/exonuclease/phosphatase"/>
    <property type="match status" value="1"/>
</dbReference>
<keyword evidence="2" id="KW-0255">Endonuclease</keyword>
<dbReference type="EMBL" id="JAOYFC010000001">
    <property type="protein sequence ID" value="MCV6823789.1"/>
    <property type="molecule type" value="Genomic_DNA"/>
</dbReference>
<dbReference type="InterPro" id="IPR005135">
    <property type="entry name" value="Endo/exonuclease/phosphatase"/>
</dbReference>
<dbReference type="AlphaFoldDB" id="A0AAE3IXY3"/>